<dbReference type="SUPFAM" id="SSF57903">
    <property type="entry name" value="FYVE/PHD zinc finger"/>
    <property type="match status" value="1"/>
</dbReference>
<dbReference type="EMBL" id="JABAHT010000368">
    <property type="protein sequence ID" value="KAF4657156.1"/>
    <property type="molecule type" value="Genomic_DNA"/>
</dbReference>
<dbReference type="GO" id="GO:0005664">
    <property type="term" value="C:nuclear origin of replication recognition complex"/>
    <property type="evidence" value="ECO:0007669"/>
    <property type="project" value="TreeGrafter"/>
</dbReference>
<dbReference type="PANTHER" id="PTHR12087">
    <property type="entry name" value="ORIGIN RECOGNITION COMPLEX SUBUNIT 4"/>
    <property type="match status" value="1"/>
</dbReference>
<dbReference type="CDD" id="cd00065">
    <property type="entry name" value="FYVE_like_SF"/>
    <property type="match status" value="1"/>
</dbReference>
<dbReference type="InterPro" id="IPR011011">
    <property type="entry name" value="Znf_FYVE_PHD"/>
</dbReference>
<dbReference type="GO" id="GO:0016887">
    <property type="term" value="F:ATP hydrolysis activity"/>
    <property type="evidence" value="ECO:0007669"/>
    <property type="project" value="InterPro"/>
</dbReference>
<dbReference type="Proteomes" id="UP000570595">
    <property type="component" value="Unassembled WGS sequence"/>
</dbReference>
<sequence>MASRDLTCVFLREREQQQAEFNLERQRIFRHAAVRGDSGEIASLANREAAHAATSIRKASTSACEECGAPLSRSFLGPSPKVCYLCHRVLCAKCRSFSARPTFVVCRGDSLGEICKLCEGCAMLVRLLQYHHNPLGGLPSERLRMMRLHSEGYRAITEFDSSMRNYEGLARLVSQLGSTPPEIAMEVAPLEEAVNQRLRALVELQRQAAAVKSSPCKNGNGAREAAEALLKLLIQSADLEESVSAVLIGPEGCGKSAALAAAVEELREQKPDLKVIVVHAKGSLSSSNDTAVLRDLHLKLVHEIQGREASLGLSSTAPNRQGWTFADYMAKVESLLKESTGELNCMVVVAVDRFHAFCHTAAKQTLLYNLFDVMQRPGVRLACVGMTNRDDVTFMLEKRIKSRFQLRIIQVHPPPTIDETRVALLAQFSMETGTEPLKYNAWLKESLETEAATKFLRQRVDRAVSMKEFVLDLLDRLSKPPSNRLLTFPSVSTVDGFSDMLLSGSEQLVLLGLARLHVKSFTPKNFESIQQELSLFDKRRLEVYGRGMYLQAFKNLRTLGLIQVFDATTACASGDLRTMPLSCLPCRCCHSLNTILESGIIHERFKGWATESIIQKQVEGLI</sequence>
<evidence type="ECO:0000313" key="4">
    <source>
        <dbReference type="Proteomes" id="UP000570595"/>
    </source>
</evidence>
<dbReference type="GO" id="GO:0005524">
    <property type="term" value="F:ATP binding"/>
    <property type="evidence" value="ECO:0007669"/>
    <property type="project" value="InterPro"/>
</dbReference>
<organism evidence="2 4">
    <name type="scientific">Perkinsus olseni</name>
    <name type="common">Perkinsus atlanticus</name>
    <dbReference type="NCBI Taxonomy" id="32597"/>
    <lineage>
        <taxon>Eukaryota</taxon>
        <taxon>Sar</taxon>
        <taxon>Alveolata</taxon>
        <taxon>Perkinsozoa</taxon>
        <taxon>Perkinsea</taxon>
        <taxon>Perkinsida</taxon>
        <taxon>Perkinsidae</taxon>
        <taxon>Perkinsus</taxon>
    </lineage>
</organism>
<gene>
    <name evidence="2" type="primary">ORC4</name>
    <name evidence="3" type="ORF">FOL46_005891</name>
    <name evidence="2" type="ORF">FOZ61_006431</name>
</gene>
<dbReference type="InterPro" id="IPR016527">
    <property type="entry name" value="ORC4"/>
</dbReference>
<evidence type="ECO:0000259" key="1">
    <source>
        <dbReference type="Pfam" id="PF00004"/>
    </source>
</evidence>
<dbReference type="GO" id="GO:0006270">
    <property type="term" value="P:DNA replication initiation"/>
    <property type="evidence" value="ECO:0007669"/>
    <property type="project" value="TreeGrafter"/>
</dbReference>
<protein>
    <submittedName>
        <fullName evidence="2">Origin recognition complex subunit 4</fullName>
    </submittedName>
</protein>
<dbReference type="OrthoDB" id="417727at2759"/>
<comment type="caution">
    <text evidence="2">The sequence shown here is derived from an EMBL/GenBank/DDBJ whole genome shotgun (WGS) entry which is preliminary data.</text>
</comment>
<dbReference type="EMBL" id="JABANN010000369">
    <property type="protein sequence ID" value="KAF4660987.1"/>
    <property type="molecule type" value="Genomic_DNA"/>
</dbReference>
<dbReference type="AlphaFoldDB" id="A0A7J6LD95"/>
<dbReference type="Gene3D" id="3.40.50.300">
    <property type="entry name" value="P-loop containing nucleotide triphosphate hydrolases"/>
    <property type="match status" value="1"/>
</dbReference>
<feature type="domain" description="ATPase AAA-type core" evidence="1">
    <location>
        <begin position="246"/>
        <end position="408"/>
    </location>
</feature>
<evidence type="ECO:0000313" key="2">
    <source>
        <dbReference type="EMBL" id="KAF4657156.1"/>
    </source>
</evidence>
<dbReference type="PANTHER" id="PTHR12087:SF0">
    <property type="entry name" value="ORIGIN RECOGNITION COMPLEX SUBUNIT 4"/>
    <property type="match status" value="1"/>
</dbReference>
<dbReference type="GO" id="GO:0003688">
    <property type="term" value="F:DNA replication origin binding"/>
    <property type="evidence" value="ECO:0007669"/>
    <property type="project" value="TreeGrafter"/>
</dbReference>
<evidence type="ECO:0000313" key="5">
    <source>
        <dbReference type="Proteomes" id="UP000572268"/>
    </source>
</evidence>
<dbReference type="SUPFAM" id="SSF52540">
    <property type="entry name" value="P-loop containing nucleoside triphosphate hydrolases"/>
    <property type="match status" value="1"/>
</dbReference>
<dbReference type="InterPro" id="IPR027417">
    <property type="entry name" value="P-loop_NTPase"/>
</dbReference>
<evidence type="ECO:0000313" key="3">
    <source>
        <dbReference type="EMBL" id="KAF4660987.1"/>
    </source>
</evidence>
<name>A0A7J6LD95_PEROL</name>
<dbReference type="Proteomes" id="UP000572268">
    <property type="component" value="Unassembled WGS sequence"/>
</dbReference>
<proteinExistence type="predicted"/>
<reference evidence="4 5" key="1">
    <citation type="submission" date="2020-04" db="EMBL/GenBank/DDBJ databases">
        <title>Perkinsus olseni comparative genomics.</title>
        <authorList>
            <person name="Bogema D.R."/>
        </authorList>
    </citation>
    <scope>NUCLEOTIDE SEQUENCE [LARGE SCALE GENOMIC DNA]</scope>
    <source>
        <strain evidence="2">ATCC PRA-179</strain>
        <strain evidence="3">ATCC PRA-31</strain>
    </source>
</reference>
<dbReference type="InterPro" id="IPR003959">
    <property type="entry name" value="ATPase_AAA_core"/>
</dbReference>
<accession>A0A7J6LD95</accession>
<dbReference type="Pfam" id="PF00004">
    <property type="entry name" value="AAA"/>
    <property type="match status" value="1"/>
</dbReference>